<reference evidence="1 2" key="1">
    <citation type="journal article" date="2014" name="Genome Biol. Evol.">
        <title>The genome of the myxosporean Thelohanellus kitauei shows adaptations to nutrient acquisition within its fish host.</title>
        <authorList>
            <person name="Yang Y."/>
            <person name="Xiong J."/>
            <person name="Zhou Z."/>
            <person name="Huo F."/>
            <person name="Miao W."/>
            <person name="Ran C."/>
            <person name="Liu Y."/>
            <person name="Zhang J."/>
            <person name="Feng J."/>
            <person name="Wang M."/>
            <person name="Wang M."/>
            <person name="Wang L."/>
            <person name="Yao B."/>
        </authorList>
    </citation>
    <scope>NUCLEOTIDE SEQUENCE [LARGE SCALE GENOMIC DNA]</scope>
    <source>
        <strain evidence="1">Wuqing</strain>
    </source>
</reference>
<proteinExistence type="predicted"/>
<dbReference type="EMBL" id="JWZT01003883">
    <property type="protein sequence ID" value="KII65371.1"/>
    <property type="molecule type" value="Genomic_DNA"/>
</dbReference>
<name>A0A0C2MDZ6_THEKT</name>
<comment type="caution">
    <text evidence="1">The sequence shown here is derived from an EMBL/GenBank/DDBJ whole genome shotgun (WGS) entry which is preliminary data.</text>
</comment>
<sequence length="99" mass="11807">MHKMVKVFEANEKVVCSQDRILQRIWYSLGKENVSAPGYNQVFRYLRHMLTMFMAPLKIFVGIHNDIIAHLEDVLIWFIDQYELSYSKKNGWHFTNTVI</sequence>
<gene>
    <name evidence="1" type="ORF">RF11_12331</name>
</gene>
<dbReference type="AlphaFoldDB" id="A0A0C2MDZ6"/>
<protein>
    <submittedName>
        <fullName evidence="1">Uncharacterized protein</fullName>
    </submittedName>
</protein>
<organism evidence="1 2">
    <name type="scientific">Thelohanellus kitauei</name>
    <name type="common">Myxosporean</name>
    <dbReference type="NCBI Taxonomy" id="669202"/>
    <lineage>
        <taxon>Eukaryota</taxon>
        <taxon>Metazoa</taxon>
        <taxon>Cnidaria</taxon>
        <taxon>Myxozoa</taxon>
        <taxon>Myxosporea</taxon>
        <taxon>Bivalvulida</taxon>
        <taxon>Platysporina</taxon>
        <taxon>Myxobolidae</taxon>
        <taxon>Thelohanellus</taxon>
    </lineage>
</organism>
<keyword evidence="2" id="KW-1185">Reference proteome</keyword>
<evidence type="ECO:0000313" key="1">
    <source>
        <dbReference type="EMBL" id="KII65371.1"/>
    </source>
</evidence>
<evidence type="ECO:0000313" key="2">
    <source>
        <dbReference type="Proteomes" id="UP000031668"/>
    </source>
</evidence>
<dbReference type="Proteomes" id="UP000031668">
    <property type="component" value="Unassembled WGS sequence"/>
</dbReference>
<accession>A0A0C2MDZ6</accession>